<dbReference type="InterPro" id="IPR000223">
    <property type="entry name" value="Pept_S26A_signal_pept_1"/>
</dbReference>
<protein>
    <recommendedName>
        <fullName evidence="2 3">Signal peptidase I</fullName>
        <ecNumber evidence="3">3.4.21.89</ecNumber>
    </recommendedName>
</protein>
<dbReference type="PANTHER" id="PTHR43390:SF1">
    <property type="entry name" value="CHLOROPLAST PROCESSING PEPTIDASE"/>
    <property type="match status" value="1"/>
</dbReference>
<reference evidence="5 6" key="1">
    <citation type="submission" date="2017-06" db="EMBL/GenBank/DDBJ databases">
        <title>Description of Rhodopirellula bahusiensis sp. nov.</title>
        <authorList>
            <person name="Kizina J."/>
            <person name="Harder J."/>
        </authorList>
    </citation>
    <scope>NUCLEOTIDE SEQUENCE [LARGE SCALE GENOMIC DNA]</scope>
    <source>
        <strain evidence="5 6">SWK21</strain>
    </source>
</reference>
<dbReference type="Proteomes" id="UP000225740">
    <property type="component" value="Unassembled WGS sequence"/>
</dbReference>
<dbReference type="EMBL" id="NIZW01000009">
    <property type="protein sequence ID" value="PHQ34887.1"/>
    <property type="molecule type" value="Genomic_DNA"/>
</dbReference>
<keyword evidence="6" id="KW-1185">Reference proteome</keyword>
<dbReference type="NCBIfam" id="TIGR02227">
    <property type="entry name" value="sigpep_I_bact"/>
    <property type="match status" value="1"/>
</dbReference>
<dbReference type="EC" id="3.4.21.89" evidence="3"/>
<dbReference type="AlphaFoldDB" id="A0A2G1W783"/>
<keyword evidence="3" id="KW-0378">Hydrolase</keyword>
<evidence type="ECO:0000256" key="1">
    <source>
        <dbReference type="ARBA" id="ARBA00009370"/>
    </source>
</evidence>
<evidence type="ECO:0000313" key="5">
    <source>
        <dbReference type="EMBL" id="PHQ34887.1"/>
    </source>
</evidence>
<proteinExistence type="inferred from homology"/>
<feature type="domain" description="Peptidase S26" evidence="4">
    <location>
        <begin position="25"/>
        <end position="176"/>
    </location>
</feature>
<dbReference type="SUPFAM" id="SSF51306">
    <property type="entry name" value="LexA/Signal peptidase"/>
    <property type="match status" value="1"/>
</dbReference>
<dbReference type="GO" id="GO:0006465">
    <property type="term" value="P:signal peptide processing"/>
    <property type="evidence" value="ECO:0007669"/>
    <property type="project" value="InterPro"/>
</dbReference>
<evidence type="ECO:0000259" key="4">
    <source>
        <dbReference type="Pfam" id="PF10502"/>
    </source>
</evidence>
<evidence type="ECO:0000256" key="2">
    <source>
        <dbReference type="ARBA" id="ARBA00019232"/>
    </source>
</evidence>
<dbReference type="PANTHER" id="PTHR43390">
    <property type="entry name" value="SIGNAL PEPTIDASE I"/>
    <property type="match status" value="1"/>
</dbReference>
<comment type="subcellular location">
    <subcellularLocation>
        <location evidence="3">Membrane</location>
        <topology evidence="3">Single-pass type II membrane protein</topology>
    </subcellularLocation>
</comment>
<dbReference type="InterPro" id="IPR036286">
    <property type="entry name" value="LexA/Signal_pep-like_sf"/>
</dbReference>
<dbReference type="Pfam" id="PF10502">
    <property type="entry name" value="Peptidase_S26"/>
    <property type="match status" value="1"/>
</dbReference>
<dbReference type="PRINTS" id="PR00727">
    <property type="entry name" value="LEADERPTASE"/>
</dbReference>
<dbReference type="InterPro" id="IPR019533">
    <property type="entry name" value="Peptidase_S26"/>
</dbReference>
<evidence type="ECO:0000313" key="6">
    <source>
        <dbReference type="Proteomes" id="UP000225740"/>
    </source>
</evidence>
<dbReference type="GO" id="GO:0004252">
    <property type="term" value="F:serine-type endopeptidase activity"/>
    <property type="evidence" value="ECO:0007669"/>
    <property type="project" value="InterPro"/>
</dbReference>
<comment type="similarity">
    <text evidence="1 3">Belongs to the peptidase S26 family.</text>
</comment>
<gene>
    <name evidence="5" type="primary">lepB</name>
    <name evidence="5" type="ORF">CEE69_13575</name>
</gene>
<dbReference type="CDD" id="cd06530">
    <property type="entry name" value="S26_SPase_I"/>
    <property type="match status" value="1"/>
</dbReference>
<name>A0A2G1W783_9BACT</name>
<accession>A0A2G1W783</accession>
<keyword evidence="3" id="KW-0645">Protease</keyword>
<comment type="catalytic activity">
    <reaction evidence="3">
        <text>Cleavage of hydrophobic, N-terminal signal or leader sequences from secreted and periplasmic proteins.</text>
        <dbReference type="EC" id="3.4.21.89"/>
    </reaction>
</comment>
<dbReference type="Gene3D" id="2.10.109.10">
    <property type="entry name" value="Umud Fragment, subunit A"/>
    <property type="match status" value="1"/>
</dbReference>
<organism evidence="5 6">
    <name type="scientific">Rhodopirellula bahusiensis</name>
    <dbReference type="NCBI Taxonomy" id="2014065"/>
    <lineage>
        <taxon>Bacteria</taxon>
        <taxon>Pseudomonadati</taxon>
        <taxon>Planctomycetota</taxon>
        <taxon>Planctomycetia</taxon>
        <taxon>Pirellulales</taxon>
        <taxon>Pirellulaceae</taxon>
        <taxon>Rhodopirellula</taxon>
    </lineage>
</organism>
<comment type="caution">
    <text evidence="5">The sequence shown here is derived from an EMBL/GenBank/DDBJ whole genome shotgun (WGS) entry which is preliminary data.</text>
</comment>
<dbReference type="GO" id="GO:0016020">
    <property type="term" value="C:membrane"/>
    <property type="evidence" value="ECO:0007669"/>
    <property type="project" value="UniProtKB-SubCell"/>
</dbReference>
<evidence type="ECO:0000256" key="3">
    <source>
        <dbReference type="RuleBase" id="RU362042"/>
    </source>
</evidence>
<dbReference type="GO" id="GO:0009003">
    <property type="term" value="F:signal peptidase activity"/>
    <property type="evidence" value="ECO:0007669"/>
    <property type="project" value="UniProtKB-EC"/>
</dbReference>
<sequence>MATFLNATQMNNKRSKTALISTFGLLIVSGLATVYAYANVDVYRMPVSSMKPTIEPGDKVQVDCQAYQSSEPKRWDVIAFKSPKDENRIWLFRIVGMPGEAISLGAAGVTIDGKLIVVPTSLDGIKYAESETGNDTVSYPFNIPEYEYFVLGDNPDKANDSRFWGTVSRDTIIGLVNP</sequence>